<reference evidence="2" key="2">
    <citation type="submission" date="2023-01" db="EMBL/GenBank/DDBJ databases">
        <title>Draft genome sequence of Devosia yakushimensis strain NBRC 103855.</title>
        <authorList>
            <person name="Sun Q."/>
            <person name="Mori K."/>
        </authorList>
    </citation>
    <scope>NUCLEOTIDE SEQUENCE</scope>
    <source>
        <strain evidence="2">NBRC 103855</strain>
    </source>
</reference>
<name>A0ABQ5UHG8_9HYPH</name>
<protein>
    <submittedName>
        <fullName evidence="2">Uncharacterized protein</fullName>
    </submittedName>
</protein>
<evidence type="ECO:0000256" key="1">
    <source>
        <dbReference type="SAM" id="SignalP"/>
    </source>
</evidence>
<evidence type="ECO:0000313" key="3">
    <source>
        <dbReference type="Proteomes" id="UP001161406"/>
    </source>
</evidence>
<keyword evidence="1" id="KW-0732">Signal</keyword>
<organism evidence="2 3">
    <name type="scientific">Devosia yakushimensis</name>
    <dbReference type="NCBI Taxonomy" id="470028"/>
    <lineage>
        <taxon>Bacteria</taxon>
        <taxon>Pseudomonadati</taxon>
        <taxon>Pseudomonadota</taxon>
        <taxon>Alphaproteobacteria</taxon>
        <taxon>Hyphomicrobiales</taxon>
        <taxon>Devosiaceae</taxon>
        <taxon>Devosia</taxon>
    </lineage>
</organism>
<sequence>MTIGVALVLGLVANSAQAARIHGEAPAALSETDTYALETAAAACKDEDFNALMGAMAISDAVRLKYSAPEISVVKDGVTSSVASADYADFPIGMMDYYWVSRASMLAWDSNPDVELEYLDMEFNQSQANQWAVDWQHVRFDGNSEGGDDQGEIVERIGEPGVLSFEPFDGCWRLIEDYRGQG</sequence>
<dbReference type="Proteomes" id="UP001161406">
    <property type="component" value="Unassembled WGS sequence"/>
</dbReference>
<evidence type="ECO:0000313" key="2">
    <source>
        <dbReference type="EMBL" id="GLQ11069.1"/>
    </source>
</evidence>
<dbReference type="EMBL" id="BSNG01000001">
    <property type="protein sequence ID" value="GLQ11069.1"/>
    <property type="molecule type" value="Genomic_DNA"/>
</dbReference>
<feature type="signal peptide" evidence="1">
    <location>
        <begin position="1"/>
        <end position="18"/>
    </location>
</feature>
<comment type="caution">
    <text evidence="2">The sequence shown here is derived from an EMBL/GenBank/DDBJ whole genome shotgun (WGS) entry which is preliminary data.</text>
</comment>
<gene>
    <name evidence="2" type="ORF">GCM10007913_30010</name>
</gene>
<accession>A0ABQ5UHG8</accession>
<feature type="chain" id="PRO_5046732483" evidence="1">
    <location>
        <begin position="19"/>
        <end position="182"/>
    </location>
</feature>
<proteinExistence type="predicted"/>
<keyword evidence="3" id="KW-1185">Reference proteome</keyword>
<reference evidence="2" key="1">
    <citation type="journal article" date="2014" name="Int. J. Syst. Evol. Microbiol.">
        <title>Complete genome of a new Firmicutes species belonging to the dominant human colonic microbiota ('Ruminococcus bicirculans') reveals two chromosomes and a selective capacity to utilize plant glucans.</title>
        <authorList>
            <consortium name="NISC Comparative Sequencing Program"/>
            <person name="Wegmann U."/>
            <person name="Louis P."/>
            <person name="Goesmann A."/>
            <person name="Henrissat B."/>
            <person name="Duncan S.H."/>
            <person name="Flint H.J."/>
        </authorList>
    </citation>
    <scope>NUCLEOTIDE SEQUENCE</scope>
    <source>
        <strain evidence="2">NBRC 103855</strain>
    </source>
</reference>